<sequence length="357" mass="36423">MELPGVQLRTLLELTRSRTMTAAAAALGYTPGAVSQHIAALERSTGSELVRRVGRRVELTDAGRTLAEHAERILGAQAEAVAALERARGEVGGHLRLGVFGTAAAVLLPPALRRLAARHPAVRVASREVDVDQAYVEVLAGRVDLALGLDYPDAPLARDGAVELVRLRTERFSLAVPAGAAGAGRAPLALAEAGAYDWILPAAGSYYGRAIRTACRRAGCEPRVVHEVTDTATSLAMVGAGLGVAPLTGLMLRLRSEGIAVVPLRETVERHIVVAVGTAARARPSVAALIAALRAGAESGAGSEVGSGVGPEGVGPETERTAGTALGTAPGGGPVPGGGNVTRRGQHSPAAVLRSQA</sequence>
<dbReference type="Gene3D" id="1.10.10.10">
    <property type="entry name" value="Winged helix-like DNA-binding domain superfamily/Winged helix DNA-binding domain"/>
    <property type="match status" value="1"/>
</dbReference>
<dbReference type="RefSeq" id="WP_286160393.1">
    <property type="nucleotide sequence ID" value="NZ_FRBK01000015.1"/>
</dbReference>
<feature type="region of interest" description="Disordered" evidence="5">
    <location>
        <begin position="300"/>
        <end position="357"/>
    </location>
</feature>
<evidence type="ECO:0000256" key="1">
    <source>
        <dbReference type="ARBA" id="ARBA00009437"/>
    </source>
</evidence>
<feature type="compositionally biased region" description="Gly residues" evidence="5">
    <location>
        <begin position="303"/>
        <end position="313"/>
    </location>
</feature>
<dbReference type="InterPro" id="IPR036390">
    <property type="entry name" value="WH_DNA-bd_sf"/>
</dbReference>
<gene>
    <name evidence="7" type="ORF">SAMN05216268_115138</name>
</gene>
<evidence type="ECO:0000256" key="4">
    <source>
        <dbReference type="ARBA" id="ARBA00023163"/>
    </source>
</evidence>
<dbReference type="PANTHER" id="PTHR30346">
    <property type="entry name" value="TRANSCRIPTIONAL DUAL REGULATOR HCAR-RELATED"/>
    <property type="match status" value="1"/>
</dbReference>
<accession>A0A9X8QXG8</accession>
<evidence type="ECO:0000259" key="6">
    <source>
        <dbReference type="PROSITE" id="PS50931"/>
    </source>
</evidence>
<keyword evidence="3" id="KW-0238">DNA-binding</keyword>
<dbReference type="InterPro" id="IPR036388">
    <property type="entry name" value="WH-like_DNA-bd_sf"/>
</dbReference>
<comment type="caution">
    <text evidence="7">The sequence shown here is derived from an EMBL/GenBank/DDBJ whole genome shotgun (WGS) entry which is preliminary data.</text>
</comment>
<evidence type="ECO:0000256" key="3">
    <source>
        <dbReference type="ARBA" id="ARBA00023125"/>
    </source>
</evidence>
<protein>
    <submittedName>
        <fullName evidence="7">Transcriptional regulator, LysR family</fullName>
    </submittedName>
</protein>
<dbReference type="PANTHER" id="PTHR30346:SF29">
    <property type="entry name" value="LYSR SUBSTRATE-BINDING"/>
    <property type="match status" value="1"/>
</dbReference>
<dbReference type="AlphaFoldDB" id="A0A9X8QXG8"/>
<name>A0A9X8QXG8_9ACTN</name>
<dbReference type="GO" id="GO:0003700">
    <property type="term" value="F:DNA-binding transcription factor activity"/>
    <property type="evidence" value="ECO:0007669"/>
    <property type="project" value="InterPro"/>
</dbReference>
<feature type="domain" description="HTH lysR-type" evidence="6">
    <location>
        <begin position="1"/>
        <end position="60"/>
    </location>
</feature>
<dbReference type="Proteomes" id="UP000184388">
    <property type="component" value="Unassembled WGS sequence"/>
</dbReference>
<comment type="similarity">
    <text evidence="1">Belongs to the LysR transcriptional regulatory family.</text>
</comment>
<keyword evidence="2" id="KW-0805">Transcription regulation</keyword>
<dbReference type="EMBL" id="FRBK01000015">
    <property type="protein sequence ID" value="SHM85442.1"/>
    <property type="molecule type" value="Genomic_DNA"/>
</dbReference>
<dbReference type="SUPFAM" id="SSF46785">
    <property type="entry name" value="Winged helix' DNA-binding domain"/>
    <property type="match status" value="1"/>
</dbReference>
<dbReference type="GO" id="GO:0032993">
    <property type="term" value="C:protein-DNA complex"/>
    <property type="evidence" value="ECO:0007669"/>
    <property type="project" value="TreeGrafter"/>
</dbReference>
<evidence type="ECO:0000256" key="2">
    <source>
        <dbReference type="ARBA" id="ARBA00023015"/>
    </source>
</evidence>
<dbReference type="Pfam" id="PF00126">
    <property type="entry name" value="HTH_1"/>
    <property type="match status" value="1"/>
</dbReference>
<dbReference type="InterPro" id="IPR000847">
    <property type="entry name" value="LysR_HTH_N"/>
</dbReference>
<dbReference type="PROSITE" id="PS50931">
    <property type="entry name" value="HTH_LYSR"/>
    <property type="match status" value="1"/>
</dbReference>
<reference evidence="8" key="1">
    <citation type="submission" date="2016-11" db="EMBL/GenBank/DDBJ databases">
        <authorList>
            <person name="Jaros S."/>
            <person name="Januszkiewicz K."/>
            <person name="Wedrychowicz H."/>
        </authorList>
    </citation>
    <scope>NUCLEOTIDE SEQUENCE [LARGE SCALE GENOMIC DNA]</scope>
    <source>
        <strain evidence="8">CGMCC 4.3555</strain>
    </source>
</reference>
<keyword evidence="4" id="KW-0804">Transcription</keyword>
<evidence type="ECO:0000313" key="8">
    <source>
        <dbReference type="Proteomes" id="UP000184388"/>
    </source>
</evidence>
<dbReference type="GO" id="GO:0003677">
    <property type="term" value="F:DNA binding"/>
    <property type="evidence" value="ECO:0007669"/>
    <property type="project" value="UniProtKB-KW"/>
</dbReference>
<organism evidence="7 8">
    <name type="scientific">Streptomyces yunnanensis</name>
    <dbReference type="NCBI Taxonomy" id="156453"/>
    <lineage>
        <taxon>Bacteria</taxon>
        <taxon>Bacillati</taxon>
        <taxon>Actinomycetota</taxon>
        <taxon>Actinomycetes</taxon>
        <taxon>Kitasatosporales</taxon>
        <taxon>Streptomycetaceae</taxon>
        <taxon>Streptomyces</taxon>
    </lineage>
</organism>
<dbReference type="Gene3D" id="3.40.190.290">
    <property type="match status" value="1"/>
</dbReference>
<feature type="compositionally biased region" description="Gly residues" evidence="5">
    <location>
        <begin position="329"/>
        <end position="340"/>
    </location>
</feature>
<dbReference type="SUPFAM" id="SSF53850">
    <property type="entry name" value="Periplasmic binding protein-like II"/>
    <property type="match status" value="1"/>
</dbReference>
<evidence type="ECO:0000313" key="7">
    <source>
        <dbReference type="EMBL" id="SHM85442.1"/>
    </source>
</evidence>
<proteinExistence type="inferred from homology"/>
<evidence type="ECO:0000256" key="5">
    <source>
        <dbReference type="SAM" id="MobiDB-lite"/>
    </source>
</evidence>
<dbReference type="Pfam" id="PF03466">
    <property type="entry name" value="LysR_substrate"/>
    <property type="match status" value="1"/>
</dbReference>
<dbReference type="InterPro" id="IPR005119">
    <property type="entry name" value="LysR_subst-bd"/>
</dbReference>